<gene>
    <name evidence="6" type="ORF">P8A20_35195</name>
</gene>
<dbReference type="InterPro" id="IPR003313">
    <property type="entry name" value="AraC-bd"/>
</dbReference>
<protein>
    <submittedName>
        <fullName evidence="6">AraC family transcriptional regulator</fullName>
    </submittedName>
</protein>
<evidence type="ECO:0000313" key="7">
    <source>
        <dbReference type="Proteomes" id="UP001224433"/>
    </source>
</evidence>
<evidence type="ECO:0000259" key="5">
    <source>
        <dbReference type="PROSITE" id="PS01124"/>
    </source>
</evidence>
<reference evidence="6 7" key="1">
    <citation type="submission" date="2023-03" db="EMBL/GenBank/DDBJ databases">
        <title>Isolation and description of six Streptomyces strains from soil environments, able to metabolize different microbial glucans.</title>
        <authorList>
            <person name="Widen T."/>
            <person name="Larsbrink J."/>
        </authorList>
    </citation>
    <scope>NUCLEOTIDE SEQUENCE [LARGE SCALE GENOMIC DNA]</scope>
    <source>
        <strain evidence="6 7">Alt3</strain>
    </source>
</reference>
<dbReference type="Pfam" id="PF02311">
    <property type="entry name" value="AraC_binding"/>
    <property type="match status" value="1"/>
</dbReference>
<evidence type="ECO:0000313" key="6">
    <source>
        <dbReference type="EMBL" id="WLQ68491.1"/>
    </source>
</evidence>
<dbReference type="InterPro" id="IPR037923">
    <property type="entry name" value="HTH-like"/>
</dbReference>
<dbReference type="Proteomes" id="UP001224433">
    <property type="component" value="Chromosome"/>
</dbReference>
<accession>A0ABY9JR18</accession>
<dbReference type="InterPro" id="IPR009057">
    <property type="entry name" value="Homeodomain-like_sf"/>
</dbReference>
<dbReference type="RefSeq" id="WP_306104966.1">
    <property type="nucleotide sequence ID" value="NZ_CP120983.1"/>
</dbReference>
<dbReference type="PROSITE" id="PS00041">
    <property type="entry name" value="HTH_ARAC_FAMILY_1"/>
    <property type="match status" value="1"/>
</dbReference>
<dbReference type="PROSITE" id="PS01124">
    <property type="entry name" value="HTH_ARAC_FAMILY_2"/>
    <property type="match status" value="1"/>
</dbReference>
<dbReference type="InterPro" id="IPR018062">
    <property type="entry name" value="HTH_AraC-typ_CS"/>
</dbReference>
<dbReference type="EMBL" id="CP120983">
    <property type="protein sequence ID" value="WLQ68491.1"/>
    <property type="molecule type" value="Genomic_DNA"/>
</dbReference>
<evidence type="ECO:0000256" key="2">
    <source>
        <dbReference type="ARBA" id="ARBA00023125"/>
    </source>
</evidence>
<keyword evidence="2" id="KW-0238">DNA-binding</keyword>
<name>A0ABY9JR18_9ACTN</name>
<evidence type="ECO:0000256" key="4">
    <source>
        <dbReference type="ARBA" id="ARBA00023163"/>
    </source>
</evidence>
<dbReference type="InterPro" id="IPR050204">
    <property type="entry name" value="AraC_XylS_family_regulators"/>
</dbReference>
<evidence type="ECO:0000256" key="1">
    <source>
        <dbReference type="ARBA" id="ARBA00023015"/>
    </source>
</evidence>
<keyword evidence="7" id="KW-1185">Reference proteome</keyword>
<dbReference type="PRINTS" id="PR00032">
    <property type="entry name" value="HTHARAC"/>
</dbReference>
<keyword evidence="1" id="KW-0805">Transcription regulation</keyword>
<dbReference type="InterPro" id="IPR018060">
    <property type="entry name" value="HTH_AraC"/>
</dbReference>
<sequence length="282" mass="31839">MGARPDITAWRPDVEGIDEVFHAHFADHAYPMHTHDAWTLLIVDEGVVRYDLDRHEHGAPSSVVTLLPPHVPHNGVAATPGGFRKRVLYLDTGQIGADLVGHAVDRPVLRDPRLRHRVDQLHRTLVRPGDELEAQSRLALVSERLARHLRDEPVAPQTHDRRVAYALRDLLDEHFVEGLTLREAAEKLHSHHTHLVRAFSREFGMAPHQYLTGRRVDLARRLLLGGMRLPEVAASAGFYDQSHFSRHFKRVVGTSPGHYARTGVATSETWWRRSSAPRTNAA</sequence>
<dbReference type="InterPro" id="IPR020449">
    <property type="entry name" value="Tscrpt_reg_AraC-type_HTH"/>
</dbReference>
<dbReference type="SUPFAM" id="SSF51215">
    <property type="entry name" value="Regulatory protein AraC"/>
    <property type="match status" value="1"/>
</dbReference>
<keyword evidence="4" id="KW-0804">Transcription</keyword>
<dbReference type="Gene3D" id="1.10.10.60">
    <property type="entry name" value="Homeodomain-like"/>
    <property type="match status" value="1"/>
</dbReference>
<keyword evidence="3" id="KW-0010">Activator</keyword>
<dbReference type="Pfam" id="PF12833">
    <property type="entry name" value="HTH_18"/>
    <property type="match status" value="1"/>
</dbReference>
<proteinExistence type="predicted"/>
<feature type="domain" description="HTH araC/xylS-type" evidence="5">
    <location>
        <begin position="165"/>
        <end position="262"/>
    </location>
</feature>
<dbReference type="PANTHER" id="PTHR46796">
    <property type="entry name" value="HTH-TYPE TRANSCRIPTIONAL ACTIVATOR RHAS-RELATED"/>
    <property type="match status" value="1"/>
</dbReference>
<dbReference type="SMART" id="SM00342">
    <property type="entry name" value="HTH_ARAC"/>
    <property type="match status" value="1"/>
</dbReference>
<evidence type="ECO:0000256" key="3">
    <source>
        <dbReference type="ARBA" id="ARBA00023159"/>
    </source>
</evidence>
<organism evidence="6 7">
    <name type="scientific">Streptomyces glycanivorans</name>
    <dbReference type="NCBI Taxonomy" id="3033808"/>
    <lineage>
        <taxon>Bacteria</taxon>
        <taxon>Bacillati</taxon>
        <taxon>Actinomycetota</taxon>
        <taxon>Actinomycetes</taxon>
        <taxon>Kitasatosporales</taxon>
        <taxon>Streptomycetaceae</taxon>
        <taxon>Streptomyces</taxon>
    </lineage>
</organism>
<dbReference type="SUPFAM" id="SSF46689">
    <property type="entry name" value="Homeodomain-like"/>
    <property type="match status" value="2"/>
</dbReference>
<dbReference type="PANTHER" id="PTHR46796:SF2">
    <property type="entry name" value="TRANSCRIPTIONAL REGULATORY PROTEIN"/>
    <property type="match status" value="1"/>
</dbReference>